<evidence type="ECO:0000256" key="3">
    <source>
        <dbReference type="ARBA" id="ARBA00022827"/>
    </source>
</evidence>
<dbReference type="AlphaFoldDB" id="A0A4Y2KTD5"/>
<keyword evidence="7" id="KW-1185">Reference proteome</keyword>
<sequence>MATGYKSKFPFLENGVVIQKEGRIDRYKCVFPAQLQHGTLAVIASVLPFGPGFPVAEQQVRWAVQVFAGKCKPPSIKVMFKEVNDRYNKNLKRYAPSEKMSLRIDYIQYCDDIASEIGAKPNLVKMFFTDRRLVFKLIFGPSLSYQYRLQEPHSWDGAREAIMTAEDRVLYPLMKENSKTIEENKFLVIIRKILIMFFY</sequence>
<organism evidence="6 7">
    <name type="scientific">Araneus ventricosus</name>
    <name type="common">Orbweaver spider</name>
    <name type="synonym">Epeira ventricosa</name>
    <dbReference type="NCBI Taxonomy" id="182803"/>
    <lineage>
        <taxon>Eukaryota</taxon>
        <taxon>Metazoa</taxon>
        <taxon>Ecdysozoa</taxon>
        <taxon>Arthropoda</taxon>
        <taxon>Chelicerata</taxon>
        <taxon>Arachnida</taxon>
        <taxon>Araneae</taxon>
        <taxon>Araneomorphae</taxon>
        <taxon>Entelegynae</taxon>
        <taxon>Araneoidea</taxon>
        <taxon>Araneidae</taxon>
        <taxon>Araneus</taxon>
    </lineage>
</organism>
<evidence type="ECO:0000313" key="6">
    <source>
        <dbReference type="EMBL" id="GBN05605.1"/>
    </source>
</evidence>
<accession>A0A4Y2KTD5</accession>
<protein>
    <recommendedName>
        <fullName evidence="5">Flavin-containing monooxygenase</fullName>
        <ecNumber evidence="5">1.-.-.-</ecNumber>
    </recommendedName>
</protein>
<keyword evidence="4 5" id="KW-0560">Oxidoreductase</keyword>
<dbReference type="OrthoDB" id="6435753at2759"/>
<evidence type="ECO:0000256" key="5">
    <source>
        <dbReference type="RuleBase" id="RU361177"/>
    </source>
</evidence>
<dbReference type="GO" id="GO:0050661">
    <property type="term" value="F:NADP binding"/>
    <property type="evidence" value="ECO:0007669"/>
    <property type="project" value="InterPro"/>
</dbReference>
<reference evidence="6 7" key="1">
    <citation type="journal article" date="2019" name="Sci. Rep.">
        <title>Orb-weaving spider Araneus ventricosus genome elucidates the spidroin gene catalogue.</title>
        <authorList>
            <person name="Kono N."/>
            <person name="Nakamura H."/>
            <person name="Ohtoshi R."/>
            <person name="Moran D.A.P."/>
            <person name="Shinohara A."/>
            <person name="Yoshida Y."/>
            <person name="Fujiwara M."/>
            <person name="Mori M."/>
            <person name="Tomita M."/>
            <person name="Arakawa K."/>
        </authorList>
    </citation>
    <scope>NUCLEOTIDE SEQUENCE [LARGE SCALE GENOMIC DNA]</scope>
</reference>
<keyword evidence="2 5" id="KW-0285">Flavoprotein</keyword>
<comment type="cofactor">
    <cofactor evidence="5">
        <name>FAD</name>
        <dbReference type="ChEBI" id="CHEBI:57692"/>
    </cofactor>
</comment>
<evidence type="ECO:0000313" key="7">
    <source>
        <dbReference type="Proteomes" id="UP000499080"/>
    </source>
</evidence>
<dbReference type="EC" id="1.-.-.-" evidence="5"/>
<gene>
    <name evidence="6" type="primary">Fmo2_14</name>
    <name evidence="6" type="ORF">AVEN_273768_1</name>
</gene>
<dbReference type="SUPFAM" id="SSF51905">
    <property type="entry name" value="FAD/NAD(P)-binding domain"/>
    <property type="match status" value="1"/>
</dbReference>
<keyword evidence="3 5" id="KW-0274">FAD</keyword>
<dbReference type="GO" id="GO:0050660">
    <property type="term" value="F:flavin adenine dinucleotide binding"/>
    <property type="evidence" value="ECO:0007669"/>
    <property type="project" value="InterPro"/>
</dbReference>
<comment type="similarity">
    <text evidence="1 5">Belongs to the FMO family.</text>
</comment>
<name>A0A4Y2KTD5_ARAVE</name>
<dbReference type="InterPro" id="IPR020946">
    <property type="entry name" value="Flavin_mOase-like"/>
</dbReference>
<dbReference type="PANTHER" id="PTHR23023">
    <property type="entry name" value="DIMETHYLANILINE MONOOXYGENASE"/>
    <property type="match status" value="1"/>
</dbReference>
<evidence type="ECO:0000256" key="1">
    <source>
        <dbReference type="ARBA" id="ARBA00009183"/>
    </source>
</evidence>
<evidence type="ECO:0000256" key="2">
    <source>
        <dbReference type="ARBA" id="ARBA00022630"/>
    </source>
</evidence>
<dbReference type="Pfam" id="PF00743">
    <property type="entry name" value="FMO-like"/>
    <property type="match status" value="1"/>
</dbReference>
<proteinExistence type="inferred from homology"/>
<comment type="caution">
    <text evidence="6">The sequence shown here is derived from an EMBL/GenBank/DDBJ whole genome shotgun (WGS) entry which is preliminary data.</text>
</comment>
<dbReference type="GO" id="GO:0004499">
    <property type="term" value="F:N,N-dimethylaniline monooxygenase activity"/>
    <property type="evidence" value="ECO:0007669"/>
    <property type="project" value="InterPro"/>
</dbReference>
<dbReference type="EMBL" id="BGPR01004983">
    <property type="protein sequence ID" value="GBN05605.1"/>
    <property type="molecule type" value="Genomic_DNA"/>
</dbReference>
<dbReference type="Proteomes" id="UP000499080">
    <property type="component" value="Unassembled WGS sequence"/>
</dbReference>
<dbReference type="InterPro" id="IPR050346">
    <property type="entry name" value="FMO-like"/>
</dbReference>
<keyword evidence="5 6" id="KW-0503">Monooxygenase</keyword>
<dbReference type="Gene3D" id="3.50.50.60">
    <property type="entry name" value="FAD/NAD(P)-binding domain"/>
    <property type="match status" value="1"/>
</dbReference>
<dbReference type="InterPro" id="IPR036188">
    <property type="entry name" value="FAD/NAD-bd_sf"/>
</dbReference>
<evidence type="ECO:0000256" key="4">
    <source>
        <dbReference type="ARBA" id="ARBA00023002"/>
    </source>
</evidence>